<dbReference type="AlphaFoldDB" id="A0A427YGN1"/>
<proteinExistence type="predicted"/>
<keyword evidence="2" id="KW-1133">Transmembrane helix</keyword>
<evidence type="ECO:0000313" key="3">
    <source>
        <dbReference type="EMBL" id="RSH90183.1"/>
    </source>
</evidence>
<keyword evidence="2" id="KW-0472">Membrane</keyword>
<dbReference type="PANTHER" id="PTHR39470">
    <property type="entry name" value="CHROMOSOME 10, WHOLE GENOME SHOTGUN SEQUENCE"/>
    <property type="match status" value="1"/>
</dbReference>
<feature type="transmembrane region" description="Helical" evidence="2">
    <location>
        <begin position="229"/>
        <end position="251"/>
    </location>
</feature>
<dbReference type="Proteomes" id="UP000279259">
    <property type="component" value="Unassembled WGS sequence"/>
</dbReference>
<feature type="transmembrane region" description="Helical" evidence="2">
    <location>
        <begin position="165"/>
        <end position="185"/>
    </location>
</feature>
<dbReference type="OrthoDB" id="4218123at2759"/>
<feature type="region of interest" description="Disordered" evidence="1">
    <location>
        <begin position="458"/>
        <end position="524"/>
    </location>
</feature>
<feature type="compositionally biased region" description="Basic and acidic residues" evidence="1">
    <location>
        <begin position="473"/>
        <end position="486"/>
    </location>
</feature>
<organism evidence="3 4">
    <name type="scientific">Saitozyma podzolica</name>
    <dbReference type="NCBI Taxonomy" id="1890683"/>
    <lineage>
        <taxon>Eukaryota</taxon>
        <taxon>Fungi</taxon>
        <taxon>Dikarya</taxon>
        <taxon>Basidiomycota</taxon>
        <taxon>Agaricomycotina</taxon>
        <taxon>Tremellomycetes</taxon>
        <taxon>Tremellales</taxon>
        <taxon>Trimorphomycetaceae</taxon>
        <taxon>Saitozyma</taxon>
    </lineage>
</organism>
<name>A0A427YGN1_9TREE</name>
<evidence type="ECO:0000256" key="1">
    <source>
        <dbReference type="SAM" id="MobiDB-lite"/>
    </source>
</evidence>
<evidence type="ECO:0000313" key="4">
    <source>
        <dbReference type="Proteomes" id="UP000279259"/>
    </source>
</evidence>
<reference evidence="3 4" key="1">
    <citation type="submission" date="2018-11" db="EMBL/GenBank/DDBJ databases">
        <title>Genome sequence of Saitozyma podzolica DSM 27192.</title>
        <authorList>
            <person name="Aliyu H."/>
            <person name="Gorte O."/>
            <person name="Ochsenreither K."/>
        </authorList>
    </citation>
    <scope>NUCLEOTIDE SEQUENCE [LARGE SCALE GENOMIC DNA]</scope>
    <source>
        <strain evidence="3 4">DSM 27192</strain>
    </source>
</reference>
<feature type="transmembrane region" description="Helical" evidence="2">
    <location>
        <begin position="12"/>
        <end position="33"/>
    </location>
</feature>
<dbReference type="PANTHER" id="PTHR39470:SF1">
    <property type="entry name" value="CHORISMATE SYNTHASE PROTEIN"/>
    <property type="match status" value="1"/>
</dbReference>
<keyword evidence="2" id="KW-0812">Transmembrane</keyword>
<dbReference type="EMBL" id="RSCD01000011">
    <property type="protein sequence ID" value="RSH90183.1"/>
    <property type="molecule type" value="Genomic_DNA"/>
</dbReference>
<evidence type="ECO:0000256" key="2">
    <source>
        <dbReference type="SAM" id="Phobius"/>
    </source>
</evidence>
<keyword evidence="4" id="KW-1185">Reference proteome</keyword>
<feature type="transmembrane region" description="Helical" evidence="2">
    <location>
        <begin position="197"/>
        <end position="217"/>
    </location>
</feature>
<protein>
    <submittedName>
        <fullName evidence="3">Uncharacterized protein</fullName>
    </submittedName>
</protein>
<dbReference type="STRING" id="1890683.A0A427YGN1"/>
<feature type="region of interest" description="Disordered" evidence="1">
    <location>
        <begin position="396"/>
        <end position="419"/>
    </location>
</feature>
<accession>A0A427YGN1</accession>
<sequence length="541" mass="58523">MSLLATLQSYQAPALLLLTIFGPSLLPRVLRVIQRDHNPRRPSRPPGKPLSSTVKLILALHTAWSIYSLLFPPYNIFTTHSLPILAPNDLVRAKVLGQPRTTGTTGTTSPATTSETLTLTEHLLSRLANLDTRYHYARFGHQPLLECLWCQDINDYLLVSIPGTVLPYAVLAVVVGVLGWTVVGGEQAGTRANRWRSAMGWTLVTAGTAEVGVKYLWSVRAVEGDCVHLASAVHIIRTALLLLLPIIYTYLPLPSANPLRSLLPALSNTHSTLRLTSLARAAVSRTSALRRIWSVAGEEGAEQAALAREDGHVRSAARALGLEGSEVRENAGRWIEEGWRGMVRIGGAGLDADSGSASPSGSSITLRSRGPGHVAVEVPLSSQLLVPKVHLEVPHLPDRRSDKHDDLHDAPPNGTRVGHLRGVPEGGLDFPHVPLLALDVGDLGVELAQFRGEGGYVVEVGSGGSARRPGRGAGREGGKRRGEGAKQRRRGKQENAKSSGAGSTRRERVKGLKDGPRLWRLRKPNGFSMSYLRHRVRGRSR</sequence>
<gene>
    <name evidence="3" type="ORF">EHS25_001517</name>
</gene>
<feature type="compositionally biased region" description="Basic and acidic residues" evidence="1">
    <location>
        <begin position="504"/>
        <end position="517"/>
    </location>
</feature>
<feature type="compositionally biased region" description="Basic and acidic residues" evidence="1">
    <location>
        <begin position="396"/>
        <end position="409"/>
    </location>
</feature>
<comment type="caution">
    <text evidence="3">The sequence shown here is derived from an EMBL/GenBank/DDBJ whole genome shotgun (WGS) entry which is preliminary data.</text>
</comment>